<dbReference type="PANTHER" id="PTHR10491:SF4">
    <property type="entry name" value="METHIONINE ADENOSYLTRANSFERASE 2 SUBUNIT BETA"/>
    <property type="match status" value="1"/>
</dbReference>
<dbReference type="PANTHER" id="PTHR10491">
    <property type="entry name" value="DTDP-4-DEHYDRORHAMNOSE REDUCTASE"/>
    <property type="match status" value="1"/>
</dbReference>
<dbReference type="EMBL" id="CAOF01000140">
    <property type="protein sequence ID" value="CCO48265.1"/>
    <property type="molecule type" value="Genomic_DNA"/>
</dbReference>
<comment type="catalytic activity">
    <reaction evidence="5 6">
        <text>dTDP-beta-L-rhamnose + NADP(+) = dTDP-4-dehydro-beta-L-rhamnose + NADPH + H(+)</text>
        <dbReference type="Rhea" id="RHEA:21796"/>
        <dbReference type="ChEBI" id="CHEBI:15378"/>
        <dbReference type="ChEBI" id="CHEBI:57510"/>
        <dbReference type="ChEBI" id="CHEBI:57783"/>
        <dbReference type="ChEBI" id="CHEBI:58349"/>
        <dbReference type="ChEBI" id="CHEBI:62830"/>
        <dbReference type="EC" id="1.1.1.133"/>
    </reaction>
</comment>
<evidence type="ECO:0000259" key="7">
    <source>
        <dbReference type="Pfam" id="PF04321"/>
    </source>
</evidence>
<keyword evidence="6 8" id="KW-0560">Oxidoreductase</keyword>
<evidence type="ECO:0000256" key="1">
    <source>
        <dbReference type="ARBA" id="ARBA00004781"/>
    </source>
</evidence>
<accession>A0AAV2VV12</accession>
<protein>
    <recommendedName>
        <fullName evidence="4 6">dTDP-4-dehydrorhamnose reductase</fullName>
        <ecNumber evidence="3 6">1.1.1.133</ecNumber>
    </recommendedName>
</protein>
<proteinExistence type="inferred from homology"/>
<comment type="function">
    <text evidence="6">Catalyzes the reduction of dTDP-6-deoxy-L-lyxo-4-hexulose to yield dTDP-L-rhamnose.</text>
</comment>
<dbReference type="Gene3D" id="3.40.50.720">
    <property type="entry name" value="NAD(P)-binding Rossmann-like Domain"/>
    <property type="match status" value="1"/>
</dbReference>
<reference evidence="8 9" key="1">
    <citation type="journal article" date="2013" name="ISME J.">
        <title>Comparative genomics of pathogenic lineages of Vibrio nigripulchritudo identifies virulence-associated traits.</title>
        <authorList>
            <person name="Goudenege D."/>
            <person name="Labreuche Y."/>
            <person name="Krin E."/>
            <person name="Ansquer D."/>
            <person name="Mangenot S."/>
            <person name="Calteau A."/>
            <person name="Medigue C."/>
            <person name="Mazel D."/>
            <person name="Polz M.F."/>
            <person name="Le Roux F."/>
        </authorList>
    </citation>
    <scope>NUCLEOTIDE SEQUENCE [LARGE SCALE GENOMIC DNA]</scope>
    <source>
        <strain evidence="8 9">SOn1</strain>
    </source>
</reference>
<dbReference type="Gene3D" id="3.90.25.10">
    <property type="entry name" value="UDP-galactose 4-epimerase, domain 1"/>
    <property type="match status" value="1"/>
</dbReference>
<keyword evidence="6" id="KW-0521">NADP</keyword>
<evidence type="ECO:0000313" key="9">
    <source>
        <dbReference type="Proteomes" id="UP000018211"/>
    </source>
</evidence>
<evidence type="ECO:0000256" key="2">
    <source>
        <dbReference type="ARBA" id="ARBA00010944"/>
    </source>
</evidence>
<dbReference type="Pfam" id="PF04321">
    <property type="entry name" value="RmlD_sub_bind"/>
    <property type="match status" value="1"/>
</dbReference>
<evidence type="ECO:0000256" key="4">
    <source>
        <dbReference type="ARBA" id="ARBA00017099"/>
    </source>
</evidence>
<dbReference type="SUPFAM" id="SSF51735">
    <property type="entry name" value="NAD(P)-binding Rossmann-fold domains"/>
    <property type="match status" value="1"/>
</dbReference>
<evidence type="ECO:0000256" key="5">
    <source>
        <dbReference type="ARBA" id="ARBA00048200"/>
    </source>
</evidence>
<comment type="caution">
    <text evidence="8">The sequence shown here is derived from an EMBL/GenBank/DDBJ whole genome shotgun (WGS) entry which is preliminary data.</text>
</comment>
<feature type="domain" description="RmlD-like substrate binding" evidence="7">
    <location>
        <begin position="1"/>
        <end position="142"/>
    </location>
</feature>
<comment type="pathway">
    <text evidence="1 6">Carbohydrate biosynthesis; dTDP-L-rhamnose biosynthesis.</text>
</comment>
<dbReference type="EC" id="1.1.1.133" evidence="3 6"/>
<evidence type="ECO:0000256" key="3">
    <source>
        <dbReference type="ARBA" id="ARBA00012929"/>
    </source>
</evidence>
<dbReference type="AlphaFoldDB" id="A0AAV2VV12"/>
<organism evidence="8 9">
    <name type="scientific">Vibrio nigripulchritudo SOn1</name>
    <dbReference type="NCBI Taxonomy" id="1238450"/>
    <lineage>
        <taxon>Bacteria</taxon>
        <taxon>Pseudomonadati</taxon>
        <taxon>Pseudomonadota</taxon>
        <taxon>Gammaproteobacteria</taxon>
        <taxon>Vibrionales</taxon>
        <taxon>Vibrionaceae</taxon>
        <taxon>Vibrio</taxon>
    </lineage>
</organism>
<dbReference type="InterPro" id="IPR005913">
    <property type="entry name" value="dTDP_dehydrorham_reduct"/>
</dbReference>
<dbReference type="GO" id="GO:0008831">
    <property type="term" value="F:dTDP-4-dehydrorhamnose reductase activity"/>
    <property type="evidence" value="ECO:0007669"/>
    <property type="project" value="UniProtKB-EC"/>
</dbReference>
<name>A0AAV2VV12_9VIBR</name>
<dbReference type="InterPro" id="IPR036291">
    <property type="entry name" value="NAD(P)-bd_dom_sf"/>
</dbReference>
<gene>
    <name evidence="8" type="ORF">VIBNISOn1_480064</name>
</gene>
<comment type="cofactor">
    <cofactor evidence="6">
        <name>Mg(2+)</name>
        <dbReference type="ChEBI" id="CHEBI:18420"/>
    </cofactor>
    <text evidence="6">Binds 1 Mg(2+) ion per monomer.</text>
</comment>
<evidence type="ECO:0000256" key="6">
    <source>
        <dbReference type="RuleBase" id="RU364082"/>
    </source>
</evidence>
<comment type="similarity">
    <text evidence="2 6">Belongs to the dTDP-4-dehydrorhamnose reductase family.</text>
</comment>
<dbReference type="Proteomes" id="UP000018211">
    <property type="component" value="Unassembled WGS sequence"/>
</dbReference>
<evidence type="ECO:0000313" key="8">
    <source>
        <dbReference type="EMBL" id="CCO48265.1"/>
    </source>
</evidence>
<dbReference type="InterPro" id="IPR029903">
    <property type="entry name" value="RmlD-like-bd"/>
</dbReference>
<sequence length="147" mass="16445">MRTAWVFGEHGNNFVKTMLHLGGECPELGIIGVQHGGPTYAGDIAKALIKMMDKYAEAADTPFGVFHYSGAPHVSWYQFASTIFDAASKHRVLERLPTVKEITTSEYSTPAPRPENSRLNCQKVADTFNLAPSDWKRALENIREYQQ</sequence>